<organism evidence="1 2">
    <name type="scientific">Streptomyces aidingensis</name>
    <dbReference type="NCBI Taxonomy" id="910347"/>
    <lineage>
        <taxon>Bacteria</taxon>
        <taxon>Bacillati</taxon>
        <taxon>Actinomycetota</taxon>
        <taxon>Actinomycetes</taxon>
        <taxon>Kitasatosporales</taxon>
        <taxon>Streptomycetaceae</taxon>
        <taxon>Streptomyces</taxon>
    </lineage>
</organism>
<evidence type="ECO:0008006" key="3">
    <source>
        <dbReference type="Google" id="ProtNLM"/>
    </source>
</evidence>
<accession>A0A1I1SKI4</accession>
<dbReference type="RefSeq" id="WP_093840927.1">
    <property type="nucleotide sequence ID" value="NZ_FOLM01000016.1"/>
</dbReference>
<name>A0A1I1SKI4_9ACTN</name>
<dbReference type="OrthoDB" id="6161020at2"/>
<dbReference type="Pfam" id="PF11387">
    <property type="entry name" value="DUF2795"/>
    <property type="match status" value="1"/>
</dbReference>
<keyword evidence="2" id="KW-1185">Reference proteome</keyword>
<protein>
    <recommendedName>
        <fullName evidence="3">DUF2795 domain-containing protein</fullName>
    </recommendedName>
</protein>
<evidence type="ECO:0000313" key="1">
    <source>
        <dbReference type="EMBL" id="SFD46931.1"/>
    </source>
</evidence>
<dbReference type="STRING" id="910347.SAMN05421773_11671"/>
<proteinExistence type="predicted"/>
<dbReference type="Proteomes" id="UP000199207">
    <property type="component" value="Unassembled WGS sequence"/>
</dbReference>
<gene>
    <name evidence="1" type="ORF">SAMN05421773_11671</name>
</gene>
<dbReference type="EMBL" id="FOLM01000016">
    <property type="protein sequence ID" value="SFD46931.1"/>
    <property type="molecule type" value="Genomic_DNA"/>
</dbReference>
<dbReference type="InterPro" id="IPR021527">
    <property type="entry name" value="DUF2795"/>
</dbReference>
<evidence type="ECO:0000313" key="2">
    <source>
        <dbReference type="Proteomes" id="UP000199207"/>
    </source>
</evidence>
<reference evidence="1 2" key="1">
    <citation type="submission" date="2016-10" db="EMBL/GenBank/DDBJ databases">
        <authorList>
            <person name="de Groot N.N."/>
        </authorList>
    </citation>
    <scope>NUCLEOTIDE SEQUENCE [LARGE SCALE GENOMIC DNA]</scope>
    <source>
        <strain evidence="1 2">CGMCC 4.5739</strain>
    </source>
</reference>
<dbReference type="AlphaFoldDB" id="A0A1I1SKI4"/>
<sequence>MAKINPIDLQKALSGVDYPAKRDQLVQNARKKKADDAVIDKLSHLKEDEFSGPDKVSHAVFNE</sequence>